<evidence type="ECO:0000313" key="2">
    <source>
        <dbReference type="Proteomes" id="UP000222542"/>
    </source>
</evidence>
<proteinExistence type="predicted"/>
<keyword evidence="2" id="KW-1185">Reference proteome</keyword>
<dbReference type="Gramene" id="PHT84633">
    <property type="protein sequence ID" value="PHT84633"/>
    <property type="gene ID" value="T459_13076"/>
</dbReference>
<evidence type="ECO:0000313" key="1">
    <source>
        <dbReference type="EMBL" id="PHT84633.1"/>
    </source>
</evidence>
<accession>A0A2G2ZRN6</accession>
<organism evidence="1 2">
    <name type="scientific">Capsicum annuum</name>
    <name type="common">Capsicum pepper</name>
    <dbReference type="NCBI Taxonomy" id="4072"/>
    <lineage>
        <taxon>Eukaryota</taxon>
        <taxon>Viridiplantae</taxon>
        <taxon>Streptophyta</taxon>
        <taxon>Embryophyta</taxon>
        <taxon>Tracheophyta</taxon>
        <taxon>Spermatophyta</taxon>
        <taxon>Magnoliopsida</taxon>
        <taxon>eudicotyledons</taxon>
        <taxon>Gunneridae</taxon>
        <taxon>Pentapetalae</taxon>
        <taxon>asterids</taxon>
        <taxon>lamiids</taxon>
        <taxon>Solanales</taxon>
        <taxon>Solanaceae</taxon>
        <taxon>Solanoideae</taxon>
        <taxon>Capsiceae</taxon>
        <taxon>Capsicum</taxon>
    </lineage>
</organism>
<evidence type="ECO:0008006" key="3">
    <source>
        <dbReference type="Google" id="ProtNLM"/>
    </source>
</evidence>
<comment type="caution">
    <text evidence="1">The sequence shown here is derived from an EMBL/GenBank/DDBJ whole genome shotgun (WGS) entry which is preliminary data.</text>
</comment>
<gene>
    <name evidence="1" type="ORF">T459_13076</name>
</gene>
<name>A0A2G2ZRN6_CAPAN</name>
<sequence>MVRSVIESGELECEPKNVVIIYVMNRRGKIHLTFINNDRHVSLYMLDVAVNGSRPLLRRNIVSGSSKISPPQPPIDEHDSFEDESLNVHPMDSEYHSMELKDPFFSEEGGEKCELGAQTNHTFSDETNFQVNQTFSRKKKLKLLLDVATVRNPLDYATLKSCSKFLKVKCVCPSWVWMLQVKKFDAMTTNIVELVNTMLIVERECPVTSIFNSIAKKFGEIFRERRAYILKYKDNKFVSIAEKILRDNMSKGDSFYVENVSGDERQFTVFGSGCTTKVDLLERSYACRKFNLVKISCDQAMTTLRWKHGEDYGLRVYDYSSPMYKVEEYLLAYSESINVVPLEFE</sequence>
<protein>
    <recommendedName>
        <fullName evidence="3">Zinc finger PMZ-type domain-containing protein</fullName>
    </recommendedName>
</protein>
<dbReference type="EMBL" id="AYRZ02000004">
    <property type="protein sequence ID" value="PHT84633.1"/>
    <property type="molecule type" value="Genomic_DNA"/>
</dbReference>
<reference evidence="1 2" key="1">
    <citation type="journal article" date="2014" name="Nat. Genet.">
        <title>Genome sequence of the hot pepper provides insights into the evolution of pungency in Capsicum species.</title>
        <authorList>
            <person name="Kim S."/>
            <person name="Park M."/>
            <person name="Yeom S.I."/>
            <person name="Kim Y.M."/>
            <person name="Lee J.M."/>
            <person name="Lee H.A."/>
            <person name="Seo E."/>
            <person name="Choi J."/>
            <person name="Cheong K."/>
            <person name="Kim K.T."/>
            <person name="Jung K."/>
            <person name="Lee G.W."/>
            <person name="Oh S.K."/>
            <person name="Bae C."/>
            <person name="Kim S.B."/>
            <person name="Lee H.Y."/>
            <person name="Kim S.Y."/>
            <person name="Kim M.S."/>
            <person name="Kang B.C."/>
            <person name="Jo Y.D."/>
            <person name="Yang H.B."/>
            <person name="Jeong H.J."/>
            <person name="Kang W.H."/>
            <person name="Kwon J.K."/>
            <person name="Shin C."/>
            <person name="Lim J.Y."/>
            <person name="Park J.H."/>
            <person name="Huh J.H."/>
            <person name="Kim J.S."/>
            <person name="Kim B.D."/>
            <person name="Cohen O."/>
            <person name="Paran I."/>
            <person name="Suh M.C."/>
            <person name="Lee S.B."/>
            <person name="Kim Y.K."/>
            <person name="Shin Y."/>
            <person name="Noh S.J."/>
            <person name="Park J."/>
            <person name="Seo Y.S."/>
            <person name="Kwon S.Y."/>
            <person name="Kim H.A."/>
            <person name="Park J.M."/>
            <person name="Kim H.J."/>
            <person name="Choi S.B."/>
            <person name="Bosland P.W."/>
            <person name="Reeves G."/>
            <person name="Jo S.H."/>
            <person name="Lee B.W."/>
            <person name="Cho H.T."/>
            <person name="Choi H.S."/>
            <person name="Lee M.S."/>
            <person name="Yu Y."/>
            <person name="Do Choi Y."/>
            <person name="Park B.S."/>
            <person name="van Deynze A."/>
            <person name="Ashrafi H."/>
            <person name="Hill T."/>
            <person name="Kim W.T."/>
            <person name="Pai H.S."/>
            <person name="Ahn H.K."/>
            <person name="Yeam I."/>
            <person name="Giovannoni J.J."/>
            <person name="Rose J.K."/>
            <person name="Sorensen I."/>
            <person name="Lee S.J."/>
            <person name="Kim R.W."/>
            <person name="Choi I.Y."/>
            <person name="Choi B.S."/>
            <person name="Lim J.S."/>
            <person name="Lee Y.H."/>
            <person name="Choi D."/>
        </authorList>
    </citation>
    <scope>NUCLEOTIDE SEQUENCE [LARGE SCALE GENOMIC DNA]</scope>
    <source>
        <strain evidence="2">cv. CM334</strain>
    </source>
</reference>
<reference evidence="1 2" key="2">
    <citation type="journal article" date="2017" name="Genome Biol.">
        <title>New reference genome sequences of hot pepper reveal the massive evolution of plant disease-resistance genes by retroduplication.</title>
        <authorList>
            <person name="Kim S."/>
            <person name="Park J."/>
            <person name="Yeom S.I."/>
            <person name="Kim Y.M."/>
            <person name="Seo E."/>
            <person name="Kim K.T."/>
            <person name="Kim M.S."/>
            <person name="Lee J.M."/>
            <person name="Cheong K."/>
            <person name="Shin H.S."/>
            <person name="Kim S.B."/>
            <person name="Han K."/>
            <person name="Lee J."/>
            <person name="Park M."/>
            <person name="Lee H.A."/>
            <person name="Lee H.Y."/>
            <person name="Lee Y."/>
            <person name="Oh S."/>
            <person name="Lee J.H."/>
            <person name="Choi E."/>
            <person name="Choi E."/>
            <person name="Lee S.E."/>
            <person name="Jeon J."/>
            <person name="Kim H."/>
            <person name="Choi G."/>
            <person name="Song H."/>
            <person name="Lee J."/>
            <person name="Lee S.C."/>
            <person name="Kwon J.K."/>
            <person name="Lee H.Y."/>
            <person name="Koo N."/>
            <person name="Hong Y."/>
            <person name="Kim R.W."/>
            <person name="Kang W.H."/>
            <person name="Huh J.H."/>
            <person name="Kang B.C."/>
            <person name="Yang T.J."/>
            <person name="Lee Y.H."/>
            <person name="Bennetzen J.L."/>
            <person name="Choi D."/>
        </authorList>
    </citation>
    <scope>NUCLEOTIDE SEQUENCE [LARGE SCALE GENOMIC DNA]</scope>
    <source>
        <strain evidence="2">cv. CM334</strain>
    </source>
</reference>
<dbReference type="AlphaFoldDB" id="A0A2G2ZRN6"/>
<dbReference type="Proteomes" id="UP000222542">
    <property type="component" value="Unassembled WGS sequence"/>
</dbReference>